<feature type="compositionally biased region" description="Low complexity" evidence="1">
    <location>
        <begin position="41"/>
        <end position="50"/>
    </location>
</feature>
<gene>
    <name evidence="3 5" type="ORF">BDZ99DRAFT_532773</name>
</gene>
<feature type="signal peptide" evidence="2">
    <location>
        <begin position="1"/>
        <end position="15"/>
    </location>
</feature>
<feature type="region of interest" description="Disordered" evidence="1">
    <location>
        <begin position="41"/>
        <end position="60"/>
    </location>
</feature>
<evidence type="ECO:0000256" key="2">
    <source>
        <dbReference type="SAM" id="SignalP"/>
    </source>
</evidence>
<organism evidence="3">
    <name type="scientific">Mytilinidion resinicola</name>
    <dbReference type="NCBI Taxonomy" id="574789"/>
    <lineage>
        <taxon>Eukaryota</taxon>
        <taxon>Fungi</taxon>
        <taxon>Dikarya</taxon>
        <taxon>Ascomycota</taxon>
        <taxon>Pezizomycotina</taxon>
        <taxon>Dothideomycetes</taxon>
        <taxon>Pleosporomycetidae</taxon>
        <taxon>Mytilinidiales</taxon>
        <taxon>Mytilinidiaceae</taxon>
        <taxon>Mytilinidion</taxon>
    </lineage>
</organism>
<evidence type="ECO:0000256" key="1">
    <source>
        <dbReference type="SAM" id="MobiDB-lite"/>
    </source>
</evidence>
<dbReference type="GeneID" id="54467385"/>
<reference evidence="5" key="2">
    <citation type="submission" date="2020-04" db="EMBL/GenBank/DDBJ databases">
        <authorList>
            <consortium name="NCBI Genome Project"/>
        </authorList>
    </citation>
    <scope>NUCLEOTIDE SEQUENCE</scope>
    <source>
        <strain evidence="5">CBS 304.34</strain>
    </source>
</reference>
<evidence type="ECO:0000313" key="5">
    <source>
        <dbReference type="RefSeq" id="XP_033575725.1"/>
    </source>
</evidence>
<accession>A0A6A6YIY5</accession>
<sequence>MLLCMYIWLLFAGEGGHPAMQLSNARELHAKGRHPVRRAAPATFTSTPAPQHHAKSDMMRGSSSPARLVLRWAPVSLAWPAGLAARSAFAPCAWWAPSVSRAQRPPSALKHARRRRSALRRPLRPQNTRRRRALLPRPGPWWRRGEPSWPAPTTLLRRVFTSFPDSERAGTSRYSKVLTLVRDARGAEFCMKPMAGTGRGSMRRLGLHTGSRRRRVPLLYWHTALPDTLLAASIVCSLDAATDGPSSSPWDAPEA</sequence>
<feature type="compositionally biased region" description="Basic residues" evidence="1">
    <location>
        <begin position="110"/>
        <end position="134"/>
    </location>
</feature>
<proteinExistence type="predicted"/>
<feature type="region of interest" description="Disordered" evidence="1">
    <location>
        <begin position="104"/>
        <end position="138"/>
    </location>
</feature>
<dbReference type="EMBL" id="MU003702">
    <property type="protein sequence ID" value="KAF2808761.1"/>
    <property type="molecule type" value="Genomic_DNA"/>
</dbReference>
<evidence type="ECO:0000313" key="4">
    <source>
        <dbReference type="Proteomes" id="UP000504636"/>
    </source>
</evidence>
<keyword evidence="4" id="KW-1185">Reference proteome</keyword>
<reference evidence="3 5" key="1">
    <citation type="journal article" date="2020" name="Stud. Mycol.">
        <title>101 Dothideomycetes genomes: a test case for predicting lifestyles and emergence of pathogens.</title>
        <authorList>
            <person name="Haridas S."/>
            <person name="Albert R."/>
            <person name="Binder M."/>
            <person name="Bloem J."/>
            <person name="Labutti K."/>
            <person name="Salamov A."/>
            <person name="Andreopoulos B."/>
            <person name="Baker S."/>
            <person name="Barry K."/>
            <person name="Bills G."/>
            <person name="Bluhm B."/>
            <person name="Cannon C."/>
            <person name="Castanera R."/>
            <person name="Culley D."/>
            <person name="Daum C."/>
            <person name="Ezra D."/>
            <person name="Gonzalez J."/>
            <person name="Henrissat B."/>
            <person name="Kuo A."/>
            <person name="Liang C."/>
            <person name="Lipzen A."/>
            <person name="Lutzoni F."/>
            <person name="Magnuson J."/>
            <person name="Mondo S."/>
            <person name="Nolan M."/>
            <person name="Ohm R."/>
            <person name="Pangilinan J."/>
            <person name="Park H.-J."/>
            <person name="Ramirez L."/>
            <person name="Alfaro M."/>
            <person name="Sun H."/>
            <person name="Tritt A."/>
            <person name="Yoshinaga Y."/>
            <person name="Zwiers L.-H."/>
            <person name="Turgeon B."/>
            <person name="Goodwin S."/>
            <person name="Spatafora J."/>
            <person name="Crous P."/>
            <person name="Grigoriev I."/>
        </authorList>
    </citation>
    <scope>NUCLEOTIDE SEQUENCE</scope>
    <source>
        <strain evidence="3 5">CBS 304.34</strain>
    </source>
</reference>
<feature type="chain" id="PRO_5044629177" evidence="2">
    <location>
        <begin position="16"/>
        <end position="255"/>
    </location>
</feature>
<dbReference type="Proteomes" id="UP000504636">
    <property type="component" value="Unplaced"/>
</dbReference>
<reference evidence="5" key="3">
    <citation type="submission" date="2025-04" db="UniProtKB">
        <authorList>
            <consortium name="RefSeq"/>
        </authorList>
    </citation>
    <scope>IDENTIFICATION</scope>
    <source>
        <strain evidence="5">CBS 304.34</strain>
    </source>
</reference>
<keyword evidence="2" id="KW-0732">Signal</keyword>
<dbReference type="AlphaFoldDB" id="A0A6A6YIY5"/>
<evidence type="ECO:0000313" key="3">
    <source>
        <dbReference type="EMBL" id="KAF2808761.1"/>
    </source>
</evidence>
<name>A0A6A6YIY5_9PEZI</name>
<dbReference type="RefSeq" id="XP_033575725.1">
    <property type="nucleotide sequence ID" value="XM_033726492.1"/>
</dbReference>
<protein>
    <submittedName>
        <fullName evidence="3 5">Uncharacterized protein</fullName>
    </submittedName>
</protein>